<proteinExistence type="predicted"/>
<evidence type="ECO:0000259" key="2">
    <source>
        <dbReference type="Pfam" id="PF17184"/>
    </source>
</evidence>
<accession>A0A7S1FT95</accession>
<dbReference type="Pfam" id="PF17184">
    <property type="entry name" value="Rit1_C"/>
    <property type="match status" value="1"/>
</dbReference>
<dbReference type="EMBL" id="HBFR01022170">
    <property type="protein sequence ID" value="CAD8888750.1"/>
    <property type="molecule type" value="Transcribed_RNA"/>
</dbReference>
<feature type="domain" description="Dual specificity phosphatase catalytic" evidence="1">
    <location>
        <begin position="378"/>
        <end position="461"/>
    </location>
</feature>
<dbReference type="PANTHER" id="PTHR31811">
    <property type="entry name" value="TRNA A64-2'-O-RIBOSYLPHOSPHATE TRANSFERASE"/>
    <property type="match status" value="1"/>
</dbReference>
<dbReference type="GO" id="GO:0019988">
    <property type="term" value="P:charged-tRNA amino acid modification"/>
    <property type="evidence" value="ECO:0007669"/>
    <property type="project" value="InterPro"/>
</dbReference>
<dbReference type="InterPro" id="IPR000340">
    <property type="entry name" value="Dual-sp_phosphatase_cat-dom"/>
</dbReference>
<dbReference type="InterPro" id="IPR007306">
    <property type="entry name" value="Rit1"/>
</dbReference>
<evidence type="ECO:0000259" key="1">
    <source>
        <dbReference type="Pfam" id="PF00782"/>
    </source>
</evidence>
<gene>
    <name evidence="3" type="ORF">CHYS00102_LOCUS15950</name>
</gene>
<dbReference type="AlphaFoldDB" id="A0A7S1FT95"/>
<dbReference type="GO" id="GO:0005737">
    <property type="term" value="C:cytoplasm"/>
    <property type="evidence" value="ECO:0007669"/>
    <property type="project" value="TreeGrafter"/>
</dbReference>
<dbReference type="InterPro" id="IPR033449">
    <property type="entry name" value="Rit1_N"/>
</dbReference>
<dbReference type="Pfam" id="PF00782">
    <property type="entry name" value="DSPc"/>
    <property type="match status" value="1"/>
</dbReference>
<dbReference type="Gene3D" id="3.90.190.10">
    <property type="entry name" value="Protein tyrosine phosphatase superfamily"/>
    <property type="match status" value="1"/>
</dbReference>
<sequence length="593" mass="66252">MAQQHPPHSAFVKTAASPTSRDRFLSIRYDADRFLRLLLNSQLDVPLFANERAGSWYAHAASLSSVQRVRSCYFKSTDGHCGTWNFSLKRLNLHVVDVLASSPSGACFLVDASARKIMPDSISRTIPMWACVLNRIVFRYRNEMAAVASEAASAADEEEGVAPKGREDVEGEDWDMELHLPPHVVGEEERKAMISVVEERVRSLYDSGAVVNPARLVATMRLPLRPFWVVHGDEERLGDRVVNMNKILRREDCLAVVCISCSNFGLARQQISPPESLSATQPFQYVPGASDDHELWSRGLDPIVFRDNADKILCEDNAGLEINLDDVIKARIDKAVAAAASHRDGEDGSSSRCYDPIGGTGIFVGTRRSGRPPLCWTMFDAILNVTNVEYDDMTTAATIPRNKFYLQMPVAEGKRDRNDLERYMAAGLAFVSIHVSAGRRVLVHCAQGRDRSVAVVIACIVTLCELQDPLILRPKVKDLTYVNLCQFMFGKYQDDLDGENKEMCSQSGLSEALMTKLVGRPGRKLVLEWMEKSLGLQRINDECLANKETLRIALHLVVQHREVASPTRSTMQKLNRFFMSEVHELLENKVNLG</sequence>
<dbReference type="InterPro" id="IPR029021">
    <property type="entry name" value="Prot-tyrosine_phosphatase-like"/>
</dbReference>
<evidence type="ECO:0000313" key="3">
    <source>
        <dbReference type="EMBL" id="CAD8888750.1"/>
    </source>
</evidence>
<organism evidence="3">
    <name type="scientific">Corethron hystrix</name>
    <dbReference type="NCBI Taxonomy" id="216773"/>
    <lineage>
        <taxon>Eukaryota</taxon>
        <taxon>Sar</taxon>
        <taxon>Stramenopiles</taxon>
        <taxon>Ochrophyta</taxon>
        <taxon>Bacillariophyta</taxon>
        <taxon>Coscinodiscophyceae</taxon>
        <taxon>Corethrophycidae</taxon>
        <taxon>Corethrales</taxon>
        <taxon>Corethraceae</taxon>
        <taxon>Corethron</taxon>
    </lineage>
</organism>
<dbReference type="PANTHER" id="PTHR31811:SF0">
    <property type="entry name" value="TRNA A64-2'-O-RIBOSYLPHOSPHATE TRANSFERASE"/>
    <property type="match status" value="1"/>
</dbReference>
<protein>
    <submittedName>
        <fullName evidence="3">Uncharacterized protein</fullName>
    </submittedName>
</protein>
<name>A0A7S1FT95_9STRA</name>
<feature type="domain" description="Rit1 N-terminal" evidence="2">
    <location>
        <begin position="21"/>
        <end position="326"/>
    </location>
</feature>
<dbReference type="SUPFAM" id="SSF52799">
    <property type="entry name" value="(Phosphotyrosine protein) phosphatases II"/>
    <property type="match status" value="1"/>
</dbReference>
<reference evidence="3" key="1">
    <citation type="submission" date="2021-01" db="EMBL/GenBank/DDBJ databases">
        <authorList>
            <person name="Corre E."/>
            <person name="Pelletier E."/>
            <person name="Niang G."/>
            <person name="Scheremetjew M."/>
            <person name="Finn R."/>
            <person name="Kale V."/>
            <person name="Holt S."/>
            <person name="Cochrane G."/>
            <person name="Meng A."/>
            <person name="Brown T."/>
            <person name="Cohen L."/>
        </authorList>
    </citation>
    <scope>NUCLEOTIDE SEQUENCE</scope>
    <source>
        <strain evidence="3">308</strain>
    </source>
</reference>
<dbReference type="GO" id="GO:0043399">
    <property type="term" value="F:tRNA adenosine(64)-2'-O-ribosylphosphate transferase activity"/>
    <property type="evidence" value="ECO:0007669"/>
    <property type="project" value="InterPro"/>
</dbReference>